<evidence type="ECO:0000313" key="9">
    <source>
        <dbReference type="EMBL" id="RUO45960.1"/>
    </source>
</evidence>
<dbReference type="PANTHER" id="PTHR32305">
    <property type="match status" value="1"/>
</dbReference>
<dbReference type="Gene3D" id="2.60.40.10">
    <property type="entry name" value="Immunoglobulins"/>
    <property type="match status" value="2"/>
</dbReference>
<feature type="domain" description="Fibronectin type-III" evidence="8">
    <location>
        <begin position="58"/>
        <end position="158"/>
    </location>
</feature>
<dbReference type="InterPro" id="IPR003961">
    <property type="entry name" value="FN3_dom"/>
</dbReference>
<evidence type="ECO:0000259" key="8">
    <source>
        <dbReference type="PROSITE" id="PS50853"/>
    </source>
</evidence>
<dbReference type="InterPro" id="IPR031325">
    <property type="entry name" value="RHS_repeat"/>
</dbReference>
<dbReference type="InterPro" id="IPR003284">
    <property type="entry name" value="Sal_SpvB"/>
</dbReference>
<evidence type="ECO:0000256" key="4">
    <source>
        <dbReference type="ARBA" id="ARBA00022737"/>
    </source>
</evidence>
<dbReference type="InterPro" id="IPR022385">
    <property type="entry name" value="Rhs_assc_core"/>
</dbReference>
<evidence type="ECO:0000256" key="6">
    <source>
        <dbReference type="SAM" id="MobiDB-lite"/>
    </source>
</evidence>
<keyword evidence="10" id="KW-1185">Reference proteome</keyword>
<dbReference type="InterPro" id="IPR036116">
    <property type="entry name" value="FN3_sf"/>
</dbReference>
<dbReference type="NCBIfam" id="TIGR01643">
    <property type="entry name" value="YD_repeat_2x"/>
    <property type="match status" value="3"/>
</dbReference>
<dbReference type="InterPro" id="IPR013783">
    <property type="entry name" value="Ig-like_fold"/>
</dbReference>
<gene>
    <name evidence="9" type="ORF">CWE21_12515</name>
</gene>
<keyword evidence="5" id="KW-0843">Virulence</keyword>
<feature type="domain" description="Fibronectin type-III" evidence="8">
    <location>
        <begin position="259"/>
        <end position="345"/>
    </location>
</feature>
<dbReference type="Proteomes" id="UP000286678">
    <property type="component" value="Unassembled WGS sequence"/>
</dbReference>
<proteinExistence type="predicted"/>
<dbReference type="Gene3D" id="2.180.10.10">
    <property type="entry name" value="RHS repeat-associated core"/>
    <property type="match status" value="2"/>
</dbReference>
<organism evidence="9 10">
    <name type="scientific">Pseudidiomarina aquimaris</name>
    <dbReference type="NCBI Taxonomy" id="641841"/>
    <lineage>
        <taxon>Bacteria</taxon>
        <taxon>Pseudomonadati</taxon>
        <taxon>Pseudomonadota</taxon>
        <taxon>Gammaproteobacteria</taxon>
        <taxon>Alteromonadales</taxon>
        <taxon>Idiomarinaceae</taxon>
        <taxon>Pseudidiomarina</taxon>
    </lineage>
</organism>
<name>A0A432XBD4_9GAMM</name>
<feature type="signal peptide" evidence="7">
    <location>
        <begin position="1"/>
        <end position="27"/>
    </location>
</feature>
<feature type="chain" id="PRO_5019400972" description="Fibronectin type-III domain-containing protein" evidence="7">
    <location>
        <begin position="28"/>
        <end position="2624"/>
    </location>
</feature>
<dbReference type="InterPro" id="IPR056823">
    <property type="entry name" value="TEN-like_YD-shell"/>
</dbReference>
<evidence type="ECO:0000256" key="3">
    <source>
        <dbReference type="ARBA" id="ARBA00022729"/>
    </source>
</evidence>
<keyword evidence="3 7" id="KW-0732">Signal</keyword>
<dbReference type="SUPFAM" id="SSF49265">
    <property type="entry name" value="Fibronectin type III"/>
    <property type="match status" value="2"/>
</dbReference>
<dbReference type="RefSeq" id="WP_126834777.1">
    <property type="nucleotide sequence ID" value="NZ_PIPT01000011.1"/>
</dbReference>
<dbReference type="PANTHER" id="PTHR32305:SF15">
    <property type="entry name" value="PROTEIN RHSA-RELATED"/>
    <property type="match status" value="1"/>
</dbReference>
<evidence type="ECO:0000313" key="10">
    <source>
        <dbReference type="Proteomes" id="UP000286678"/>
    </source>
</evidence>
<feature type="compositionally biased region" description="Low complexity" evidence="6">
    <location>
        <begin position="2398"/>
        <end position="2412"/>
    </location>
</feature>
<dbReference type="InterPro" id="IPR026834">
    <property type="entry name" value="LHH"/>
</dbReference>
<keyword evidence="2" id="KW-0964">Secreted</keyword>
<dbReference type="GO" id="GO:0005737">
    <property type="term" value="C:cytoplasm"/>
    <property type="evidence" value="ECO:0007669"/>
    <property type="project" value="InterPro"/>
</dbReference>
<dbReference type="InterPro" id="IPR006530">
    <property type="entry name" value="YD"/>
</dbReference>
<evidence type="ECO:0000256" key="1">
    <source>
        <dbReference type="ARBA" id="ARBA00004613"/>
    </source>
</evidence>
<dbReference type="EMBL" id="PIPT01000011">
    <property type="protein sequence ID" value="RUO45960.1"/>
    <property type="molecule type" value="Genomic_DNA"/>
</dbReference>
<dbReference type="InterPro" id="IPR050708">
    <property type="entry name" value="T6SS_VgrG/RHS"/>
</dbReference>
<sequence>MILVQGRLLAVALLLLFSVLTSDSVAAQGCFEPMAMSTTESMQTSSFGCEDEVARPGPVSSISASPTTSNDGNFTVSWSAASNMETSGFNSWGYQLNEYKNGSLTQTFNLSPTATSHSFSDKSNGSYYYTVRGCNQSLGVPLCGSTSSASNTVTVNLVVSMPSSISGPTSTDTDGAFTISWGASATSSVTYELQERFKPYGASSYQNWVSVYSGSALSKSRASRADGEWDYRVRACGSSLCSDYKVISPKITVLKKPSAPTNVSIPSSSANGSYTLSWSGSVGQVTRYEYAESSNFSSWVSVSTATSKAFSGRLDGSWSYRVRACNASGCSPYASSSTVTVAHPTPAAPSQVTAPVETSLATYAISWDASTSSYVDRYQFASRHESGNWSAWSNATGTSGNATVDQSGNWTHKVVACNVLPDGSAKCSASATLSNTVNVQLPAPWAQAGGTVSDDLSGALFSLSHDPEVGAVQAEPGVSGGAATYRLPIAVPPGRNGMTPSVALSYSSRAGNGVAGVGWNITAGGSIQRCAATPAQDGNRLAPTLKATDKLCLNGNRLMVVSGSYGQSGATYRTEQDQFLLVIQSGSLNGSSSFTVRYPNNRIGYFGTTTDSRRSVIGSTVTASWSLAREQDASGNTIDYYYTEPVEGEHLLSEILYTGFNATPGTRKVTFLYEPRPDTSRRWQGGGLRVSTHRLRAVATEVNQAPVREYTLTYESSAFTQRSLLRSVTECAGGYCLPATQLYTHAPAMNWQASDSSSAANRALTPSGVTAGLDRVKQKDLNGDGVPEAIYMHAQFDSNDQLIGFNVQVYYQDPVTGDYSLAYDGLDDGTAIGNGIYHYDSGDLNRDGITDFFIVDSNRNVSLYQFDDNLQQLPLISTNLMVPQSFVDAPAYVGQTMQIVDITGDGHQDIAYVDSDDVLYYFQNMGVINGAPEFTGPYAITTLDTFYFNGTQRQKPRFTDIDGDGVQDILLTWQNGVSSQVLEVAFGTVTSAGAYQVSSPLDASQLGLPTNTFYNEHTFADVNGDGLDDFIRPVKVAGGFDWAVRENRGDRTFDSERLLGTALGIHEHIAVDLAGNYYLRVQPLWGRGLRVADIDSDGAAELLVATDSSDDVCVEFTGNPNSSGSFEPYGLMVCNDDMHERKAELYSHPGSEIDIDFGRYDIRRFNWSVIDVAQAPSGLAVGRVLSDVVSAPMVSFVDINGNYTSGLAIKDVNNDGFDDFSYSVMASYAQGASQGEHITVAGTPYYMATLNVSHTDASPSVAEGYYEQLNDATIGVNSGKLVDTNTQVVNGLGHTYEWAYHPLSRPLGNRAGGAFYQVPGFGINDERYVTNDEAQEHFYFTSSMYVVSDTLESNGVGGLNETEYNYREAVYNAAGRGFQGFRQIIVDTKATGRRAVTDFHQIFPLTGKVESLYTCLISDNDLCTQPLSEKTYSYDNTITTAGGSVWVYPTVQQEREYALNNRGTVLNEKVTTVADADVDAYGNVAEMTVITDNGFHEVKTTITSTFDSSYTTSSSWWPHKLSARTKSTETLWRAASSAPVLPEADTVQTTTVSYGYGNGGTTHRKPTSVTTTASGTSISHQVSHVFNQYGLPTSTQETGSGSTSDLTRVNSFSYSSDGYFVSSATNDKGHQQSQVVSAAHGKPLSETDANGITINYTYDPFGRKTGQTVPGGAPIETGLIRCYGCESSAASYYQFTQQEGSPLQKVFFDLLNRERMTSVTGFGGTTVYTRIDYNARGDKTFESLPSYSTNSSDGTSFLAFDALGRVTLKETDRGENGWITTRYTYNGHQTSIEATDGTTLYMSRTYGGDGKLVQTVDARNGTTRYAYDSAGNPITLQDAKNASIYAIYNGFGHKTEVRDPNMDTRMFSYNTFGEVEFETDAEGVVTQTIYDGLGRVVTRKVSGAVQASYTYDTRSGGIGLPSSHSGGGQQAAFYYDSLSRMVQKETTIAGTTYTSRTEFDSNYGRVKAIEHASGIKVAYEYDPYGNILKVKNAGSGFVYQENVLSDALQNITYAEKNNGTLFESRTYDQVSGQLKQVSAASAVGNELHYLAYYYGRFGNLDSQTMESNNGAMSVTESYSYDDLHRLTGSSLSSGGSISYSYDATGNLTQKSDYASSMTYGSSGKSNTGNAGPNAVLSATLVGGGSTSFSYDNNGNLISGAGKTISYNALNKPTQITAGGSTVNFAYDANWQRFKKTVSGNRTVYYIDDSVEVEQVDDTTITRTFIDDVAIVKRTKYAGLSLASHEITYTLRDRLGSVVTLTDHNNNILEHRSYDPFGKPRYGTMLPSSAATLFDVAGGTPFTLRGFTDHEHIDQAQLIHMNGRVYDYNLGRFLSIDPFVQAPGNSQSLNPYSYIMNNPLAGTDPSGYALVQGSIDCIESMAACATVLNGGTPTKNDFSGAAASNGSAPSSDGSDSDVEAEELGAPGEVGANQDSSGFGVDDAASIGVGFTPAGIAADIYTAATGEDFFTDEEVSGIWRWAGLIPFVSEARKGVSGADAAIDGIASMRKGDDAAREFWTSSTTFQGNKVYQRSDLIDPKRVDSRGRSNLQRMQKGLAPIGPDGKSMNLHHMTQRQQGAIAEMTQSFHKGNHKTIHITPSSIPSGINRSEFNKWRTDYWKNRANDF</sequence>
<dbReference type="Pfam" id="PF14411">
    <property type="entry name" value="LHH"/>
    <property type="match status" value="1"/>
</dbReference>
<dbReference type="Pfam" id="PF13517">
    <property type="entry name" value="FG-GAP_3"/>
    <property type="match status" value="1"/>
</dbReference>
<dbReference type="InterPro" id="IPR028994">
    <property type="entry name" value="Integrin_alpha_N"/>
</dbReference>
<dbReference type="Pfam" id="PF25023">
    <property type="entry name" value="TEN_YD-shell"/>
    <property type="match status" value="1"/>
</dbReference>
<evidence type="ECO:0000256" key="2">
    <source>
        <dbReference type="ARBA" id="ARBA00022525"/>
    </source>
</evidence>
<dbReference type="GO" id="GO:0005576">
    <property type="term" value="C:extracellular region"/>
    <property type="evidence" value="ECO:0007669"/>
    <property type="project" value="UniProtKB-SubCell"/>
</dbReference>
<dbReference type="SUPFAM" id="SSF69318">
    <property type="entry name" value="Integrin alpha N-terminal domain"/>
    <property type="match status" value="2"/>
</dbReference>
<accession>A0A432XBD4</accession>
<dbReference type="CDD" id="cd00063">
    <property type="entry name" value="FN3"/>
    <property type="match status" value="1"/>
</dbReference>
<dbReference type="SMART" id="SM00060">
    <property type="entry name" value="FN3"/>
    <property type="match status" value="2"/>
</dbReference>
<dbReference type="Pfam" id="PF05593">
    <property type="entry name" value="RHS_repeat"/>
    <property type="match status" value="1"/>
</dbReference>
<dbReference type="NCBIfam" id="TIGR03696">
    <property type="entry name" value="Rhs_assc_core"/>
    <property type="match status" value="1"/>
</dbReference>
<protein>
    <recommendedName>
        <fullName evidence="8">Fibronectin type-III domain-containing protein</fullName>
    </recommendedName>
</protein>
<comment type="caution">
    <text evidence="9">The sequence shown here is derived from an EMBL/GenBank/DDBJ whole genome shotgun (WGS) entry which is preliminary data.</text>
</comment>
<keyword evidence="4" id="KW-0677">Repeat</keyword>
<reference evidence="10" key="1">
    <citation type="journal article" date="2018" name="Front. Microbiol.">
        <title>Genome-Based Analysis Reveals the Taxonomy and Diversity of the Family Idiomarinaceae.</title>
        <authorList>
            <person name="Liu Y."/>
            <person name="Lai Q."/>
            <person name="Shao Z."/>
        </authorList>
    </citation>
    <scope>NUCLEOTIDE SEQUENCE [LARGE SCALE GENOMIC DNA]</scope>
    <source>
        <strain evidence="10">SW15</strain>
    </source>
</reference>
<dbReference type="PROSITE" id="PS50853">
    <property type="entry name" value="FN3"/>
    <property type="match status" value="2"/>
</dbReference>
<comment type="subcellular location">
    <subcellularLocation>
        <location evidence="1">Secreted</location>
    </subcellularLocation>
</comment>
<dbReference type="InterPro" id="IPR013517">
    <property type="entry name" value="FG-GAP"/>
</dbReference>
<evidence type="ECO:0000256" key="5">
    <source>
        <dbReference type="ARBA" id="ARBA00023026"/>
    </source>
</evidence>
<dbReference type="Pfam" id="PF03534">
    <property type="entry name" value="SpvB"/>
    <property type="match status" value="1"/>
</dbReference>
<dbReference type="OrthoDB" id="9815903at2"/>
<feature type="region of interest" description="Disordered" evidence="6">
    <location>
        <begin position="2398"/>
        <end position="2435"/>
    </location>
</feature>
<evidence type="ECO:0000256" key="7">
    <source>
        <dbReference type="SAM" id="SignalP"/>
    </source>
</evidence>